<evidence type="ECO:0000313" key="2">
    <source>
        <dbReference type="Proteomes" id="UP001497700"/>
    </source>
</evidence>
<keyword evidence="2" id="KW-1185">Reference proteome</keyword>
<dbReference type="Proteomes" id="UP001497700">
    <property type="component" value="Unassembled WGS sequence"/>
</dbReference>
<proteinExistence type="predicted"/>
<comment type="caution">
    <text evidence="1">The sequence shown here is derived from an EMBL/GenBank/DDBJ whole genome shotgun (WGS) entry which is preliminary data.</text>
</comment>
<dbReference type="EMBL" id="MU393598">
    <property type="protein sequence ID" value="KAI4860136.1"/>
    <property type="molecule type" value="Genomic_DNA"/>
</dbReference>
<gene>
    <name evidence="1" type="ORF">F4820DRAFT_453213</name>
</gene>
<sequence length="690" mass="75002">MTPDEIEELFHNIPEDEESKIQMLKQIRGTVKKLQETNSPELEALVEKIGDGSRQERWRIPLGESGLLDFFLTLAKGGDQDVAVTAHALRIIGNTCADQDENRQRVVESGCLPRLVAMLGHGTLVRFAVPVLFNICVDYEPAQTAAYKAGLTIYLVDIISSKRRLREEAAPYISFVYKLFGLVVTQEFEPDLVPLITPFCLLTEARTSVSPSLDSSDDVEVFPELSSVALTYLSSKQLQESFLEAPGAVSLFLEAFQTAAKEDSSLLRGDDAEDQAQLKQLQLAFTETLADLSANPQFVETCPLDSEPASLLLHWVSLPAHQMPLQAAACLALGNIARSDTPSIALVQNISVHKALIAILSSDPSATDAQLLHSVLSFLKNLSIPASNKPILGHAGLLDHHVLPRIWDLDTQPQIQFDAVSLARLLLVNCPTIVRRVCVPSLNADSLSSPPNRTLLHQLMDLHRKADQEPTKMETARAVANVCRVLHSDKPVGSSLLPESPSLSSSSSEEEARSLLQDFYSTHHALADILVYLGLQTKFPVLRSELWFVLALMVQSAEGAAVVIQAINERPQIVNALEEGVTGEKMLGADRAPQDVGSSNLSAGLDDLSAIGSALGQLEPQQVDPAKTATMAKVDRENGLVLIAELLKRYPNDLNPSAKSTFSRILKAGGELVLGNRNEKAQTSDPISGQ</sequence>
<name>A0ACB9YL59_9PEZI</name>
<organism evidence="1 2">
    <name type="scientific">Hypoxylon rubiginosum</name>
    <dbReference type="NCBI Taxonomy" id="110542"/>
    <lineage>
        <taxon>Eukaryota</taxon>
        <taxon>Fungi</taxon>
        <taxon>Dikarya</taxon>
        <taxon>Ascomycota</taxon>
        <taxon>Pezizomycotina</taxon>
        <taxon>Sordariomycetes</taxon>
        <taxon>Xylariomycetidae</taxon>
        <taxon>Xylariales</taxon>
        <taxon>Hypoxylaceae</taxon>
        <taxon>Hypoxylon</taxon>
    </lineage>
</organism>
<accession>A0ACB9YL59</accession>
<evidence type="ECO:0000313" key="1">
    <source>
        <dbReference type="EMBL" id="KAI4860136.1"/>
    </source>
</evidence>
<protein>
    <submittedName>
        <fullName evidence="1">ARM repeat-containing protein</fullName>
    </submittedName>
</protein>
<reference evidence="1 2" key="1">
    <citation type="journal article" date="2022" name="New Phytol.">
        <title>Ecological generalism drives hyperdiversity of secondary metabolite gene clusters in xylarialean endophytes.</title>
        <authorList>
            <person name="Franco M.E.E."/>
            <person name="Wisecaver J.H."/>
            <person name="Arnold A.E."/>
            <person name="Ju Y.M."/>
            <person name="Slot J.C."/>
            <person name="Ahrendt S."/>
            <person name="Moore L.P."/>
            <person name="Eastman K.E."/>
            <person name="Scott K."/>
            <person name="Konkel Z."/>
            <person name="Mondo S.J."/>
            <person name="Kuo A."/>
            <person name="Hayes R.D."/>
            <person name="Haridas S."/>
            <person name="Andreopoulos B."/>
            <person name="Riley R."/>
            <person name="LaButti K."/>
            <person name="Pangilinan J."/>
            <person name="Lipzen A."/>
            <person name="Amirebrahimi M."/>
            <person name="Yan J."/>
            <person name="Adam C."/>
            <person name="Keymanesh K."/>
            <person name="Ng V."/>
            <person name="Louie K."/>
            <person name="Northen T."/>
            <person name="Drula E."/>
            <person name="Henrissat B."/>
            <person name="Hsieh H.M."/>
            <person name="Youens-Clark K."/>
            <person name="Lutzoni F."/>
            <person name="Miadlikowska J."/>
            <person name="Eastwood D.C."/>
            <person name="Hamelin R.C."/>
            <person name="Grigoriev I.V."/>
            <person name="U'Ren J.M."/>
        </authorList>
    </citation>
    <scope>NUCLEOTIDE SEQUENCE [LARGE SCALE GENOMIC DNA]</scope>
    <source>
        <strain evidence="1 2">CBS 119005</strain>
    </source>
</reference>